<reference evidence="6" key="1">
    <citation type="journal article" date="2005" name="Science">
        <title>Life at depth: Photobacterium profundum genome sequence and expression analysis.</title>
        <authorList>
            <person name="Vezzi A."/>
            <person name="Campanaro S."/>
            <person name="D'Angelo M."/>
            <person name="Simonato F."/>
            <person name="Vitulo N."/>
            <person name="Lauro F.M."/>
            <person name="Cestaro A."/>
            <person name="Malacrida G."/>
            <person name="Simionati B."/>
            <person name="Cannata N."/>
            <person name="Romualdi C."/>
            <person name="Bartlett D.H."/>
            <person name="Valle G."/>
        </authorList>
    </citation>
    <scope>NUCLEOTIDE SEQUENCE [LARGE SCALE GENOMIC DNA]</scope>
    <source>
        <strain evidence="6">ATCC BAA-1253 / SS9</strain>
    </source>
</reference>
<dbReference type="Gene3D" id="3.40.50.2300">
    <property type="match status" value="1"/>
</dbReference>
<sequence>MRAIRALHDAGLQVPQDISVLGFDNDPADEFTIPSLTTIMLPVEEMAYTAIKQALQLIDKQEISPIVLFSGNLIVRESVDHL</sequence>
<dbReference type="Pfam" id="PF13377">
    <property type="entry name" value="Peripla_BP_3"/>
    <property type="match status" value="1"/>
</dbReference>
<feature type="domain" description="Transcriptional regulator LacI/GalR-like sensor" evidence="4">
    <location>
        <begin position="2"/>
        <end position="79"/>
    </location>
</feature>
<dbReference type="InterPro" id="IPR028082">
    <property type="entry name" value="Peripla_BP_I"/>
</dbReference>
<dbReference type="HOGENOM" id="CLU_037628_15_4_6"/>
<organism evidence="5 6">
    <name type="scientific">Photobacterium profundum (strain SS9)</name>
    <dbReference type="NCBI Taxonomy" id="298386"/>
    <lineage>
        <taxon>Bacteria</taxon>
        <taxon>Pseudomonadati</taxon>
        <taxon>Pseudomonadota</taxon>
        <taxon>Gammaproteobacteria</taxon>
        <taxon>Vibrionales</taxon>
        <taxon>Vibrionaceae</taxon>
        <taxon>Photobacterium</taxon>
    </lineage>
</organism>
<evidence type="ECO:0000313" key="6">
    <source>
        <dbReference type="Proteomes" id="UP000000593"/>
    </source>
</evidence>
<keyword evidence="2" id="KW-0238">DNA-binding</keyword>
<dbReference type="InterPro" id="IPR046335">
    <property type="entry name" value="LacI/GalR-like_sensor"/>
</dbReference>
<keyword evidence="1" id="KW-0805">Transcription regulation</keyword>
<dbReference type="Proteomes" id="UP000000593">
    <property type="component" value="Chromosome 1"/>
</dbReference>
<evidence type="ECO:0000313" key="5">
    <source>
        <dbReference type="EMBL" id="CAG19183.1"/>
    </source>
</evidence>
<gene>
    <name evidence="5" type="primary">SF2737</name>
    <name evidence="5" type="ordered locus">PBPRA0770</name>
</gene>
<evidence type="ECO:0000259" key="4">
    <source>
        <dbReference type="Pfam" id="PF13377"/>
    </source>
</evidence>
<dbReference type="SUPFAM" id="SSF53822">
    <property type="entry name" value="Periplasmic binding protein-like I"/>
    <property type="match status" value="1"/>
</dbReference>
<dbReference type="RefSeq" id="WP_011217525.1">
    <property type="nucleotide sequence ID" value="NC_006370.1"/>
</dbReference>
<dbReference type="PANTHER" id="PTHR30146">
    <property type="entry name" value="LACI-RELATED TRANSCRIPTIONAL REPRESSOR"/>
    <property type="match status" value="1"/>
</dbReference>
<dbReference type="AlphaFoldDB" id="Q6LU42"/>
<accession>Q6LU42</accession>
<dbReference type="STRING" id="298386.PBPRA0770"/>
<name>Q6LU42_PHOPR</name>
<keyword evidence="6" id="KW-1185">Reference proteome</keyword>
<dbReference type="EMBL" id="CR378665">
    <property type="protein sequence ID" value="CAG19183.1"/>
    <property type="molecule type" value="Genomic_DNA"/>
</dbReference>
<proteinExistence type="predicted"/>
<evidence type="ECO:0000256" key="1">
    <source>
        <dbReference type="ARBA" id="ARBA00023015"/>
    </source>
</evidence>
<dbReference type="KEGG" id="ppr:PBPRA0770"/>
<keyword evidence="3" id="KW-0804">Transcription</keyword>
<dbReference type="eggNOG" id="COG1609">
    <property type="taxonomic scope" value="Bacteria"/>
</dbReference>
<protein>
    <recommendedName>
        <fullName evidence="4">Transcriptional regulator LacI/GalR-like sensor domain-containing protein</fullName>
    </recommendedName>
</protein>
<evidence type="ECO:0000256" key="3">
    <source>
        <dbReference type="ARBA" id="ARBA00023163"/>
    </source>
</evidence>
<dbReference type="GO" id="GO:0000976">
    <property type="term" value="F:transcription cis-regulatory region binding"/>
    <property type="evidence" value="ECO:0007669"/>
    <property type="project" value="TreeGrafter"/>
</dbReference>
<dbReference type="PANTHER" id="PTHR30146:SF67">
    <property type="entry name" value="HTH-TYPE TRANSCRIPTIONAL REGULATOR ASCG"/>
    <property type="match status" value="1"/>
</dbReference>
<evidence type="ECO:0000256" key="2">
    <source>
        <dbReference type="ARBA" id="ARBA00023125"/>
    </source>
</evidence>
<dbReference type="GO" id="GO:0003700">
    <property type="term" value="F:DNA-binding transcription factor activity"/>
    <property type="evidence" value="ECO:0007669"/>
    <property type="project" value="TreeGrafter"/>
</dbReference>